<feature type="domain" description="DUF1330" evidence="2">
    <location>
        <begin position="3"/>
        <end position="92"/>
    </location>
</feature>
<proteinExistence type="predicted"/>
<sequence>MKYFMIVETNITNPSWVQEYLLKVTPLLSKFGGKYLTRTSNIELLEGDNKPQYTLVAEFSSKEKALEFYQSSDYAPYKDSRKNGSSSNYLLLPVENATA</sequence>
<keyword evidence="4" id="KW-1185">Reference proteome</keyword>
<gene>
    <name evidence="3" type="ORF">AX660_13390</name>
</gene>
<dbReference type="AlphaFoldDB" id="A0A136A1Q4"/>
<dbReference type="Pfam" id="PF07045">
    <property type="entry name" value="DUF1330"/>
    <property type="match status" value="1"/>
</dbReference>
<dbReference type="PANTHER" id="PTHR41521">
    <property type="match status" value="1"/>
</dbReference>
<dbReference type="RefSeq" id="WP_068376221.1">
    <property type="nucleotide sequence ID" value="NZ_LSNE01000005.1"/>
</dbReference>
<name>A0A136A1Q4_9ALTE</name>
<protein>
    <recommendedName>
        <fullName evidence="2">DUF1330 domain-containing protein</fullName>
    </recommendedName>
</protein>
<accession>A0A136A1Q4</accession>
<dbReference type="OrthoDB" id="9806380at2"/>
<dbReference type="InterPro" id="IPR011008">
    <property type="entry name" value="Dimeric_a/b-barrel"/>
</dbReference>
<evidence type="ECO:0000256" key="1">
    <source>
        <dbReference type="SAM" id="MobiDB-lite"/>
    </source>
</evidence>
<dbReference type="InterPro" id="IPR010753">
    <property type="entry name" value="DUF1330"/>
</dbReference>
<dbReference type="Gene3D" id="3.30.70.100">
    <property type="match status" value="1"/>
</dbReference>
<dbReference type="Proteomes" id="UP000070299">
    <property type="component" value="Unassembled WGS sequence"/>
</dbReference>
<evidence type="ECO:0000313" key="4">
    <source>
        <dbReference type="Proteomes" id="UP000070299"/>
    </source>
</evidence>
<comment type="caution">
    <text evidence="3">The sequence shown here is derived from an EMBL/GenBank/DDBJ whole genome shotgun (WGS) entry which is preliminary data.</text>
</comment>
<dbReference type="EMBL" id="LSNE01000005">
    <property type="protein sequence ID" value="KXI29144.1"/>
    <property type="molecule type" value="Genomic_DNA"/>
</dbReference>
<evidence type="ECO:0000313" key="3">
    <source>
        <dbReference type="EMBL" id="KXI29144.1"/>
    </source>
</evidence>
<feature type="region of interest" description="Disordered" evidence="1">
    <location>
        <begin position="79"/>
        <end position="99"/>
    </location>
</feature>
<evidence type="ECO:0000259" key="2">
    <source>
        <dbReference type="Pfam" id="PF07045"/>
    </source>
</evidence>
<dbReference type="STRING" id="1799789.AX660_13390"/>
<reference evidence="4" key="1">
    <citation type="submission" date="2016-02" db="EMBL/GenBank/DDBJ databases">
        <authorList>
            <person name="Schultz-Johansen M."/>
            <person name="Glaring M.A."/>
            <person name="Bech P.K."/>
            <person name="Stougaard P."/>
        </authorList>
    </citation>
    <scope>NUCLEOTIDE SEQUENCE [LARGE SCALE GENOMIC DNA]</scope>
    <source>
        <strain evidence="4">S66</strain>
    </source>
</reference>
<organism evidence="3 4">
    <name type="scientific">Paraglaciecola hydrolytica</name>
    <dbReference type="NCBI Taxonomy" id="1799789"/>
    <lineage>
        <taxon>Bacteria</taxon>
        <taxon>Pseudomonadati</taxon>
        <taxon>Pseudomonadota</taxon>
        <taxon>Gammaproteobacteria</taxon>
        <taxon>Alteromonadales</taxon>
        <taxon>Alteromonadaceae</taxon>
        <taxon>Paraglaciecola</taxon>
    </lineage>
</organism>
<dbReference type="PANTHER" id="PTHR41521:SF4">
    <property type="entry name" value="BLR0684 PROTEIN"/>
    <property type="match status" value="1"/>
</dbReference>
<dbReference type="SUPFAM" id="SSF54909">
    <property type="entry name" value="Dimeric alpha+beta barrel"/>
    <property type="match status" value="1"/>
</dbReference>